<name>A0A804LPU4_MAIZE</name>
<evidence type="ECO:0000256" key="2">
    <source>
        <dbReference type="ARBA" id="ARBA00020148"/>
    </source>
</evidence>
<dbReference type="OrthoDB" id="10264550at2759"/>
<reference evidence="5" key="2">
    <citation type="submission" date="2019-07" db="EMBL/GenBank/DDBJ databases">
        <authorList>
            <person name="Seetharam A."/>
            <person name="Woodhouse M."/>
            <person name="Cannon E."/>
        </authorList>
    </citation>
    <scope>NUCLEOTIDE SEQUENCE [LARGE SCALE GENOMIC DNA]</scope>
    <source>
        <strain evidence="5">cv. B73</strain>
    </source>
</reference>
<evidence type="ECO:0000256" key="1">
    <source>
        <dbReference type="ARBA" id="ARBA00004496"/>
    </source>
</evidence>
<dbReference type="AlphaFoldDB" id="A0A804LPU4"/>
<dbReference type="PANTHER" id="PTHR15913:SF0">
    <property type="entry name" value="MASPARDIN"/>
    <property type="match status" value="1"/>
</dbReference>
<evidence type="ECO:0000259" key="4">
    <source>
        <dbReference type="Pfam" id="PF00561"/>
    </source>
</evidence>
<dbReference type="GO" id="GO:0005737">
    <property type="term" value="C:cytoplasm"/>
    <property type="evidence" value="ECO:0007669"/>
    <property type="project" value="UniProtKB-SubCell"/>
</dbReference>
<keyword evidence="3" id="KW-0963">Cytoplasm</keyword>
<evidence type="ECO:0000313" key="5">
    <source>
        <dbReference type="EnsemblPlants" id="Zm00001eb026990_P003"/>
    </source>
</evidence>
<reference evidence="5" key="3">
    <citation type="submission" date="2021-05" db="UniProtKB">
        <authorList>
            <consortium name="EnsemblPlants"/>
        </authorList>
    </citation>
    <scope>IDENTIFICATION</scope>
    <source>
        <strain evidence="5">cv. B73</strain>
    </source>
</reference>
<sequence>MKGVGGGAASPGDYVYFKSVVPLHKISIGSKLWRYYDFGPKVVPPLVCIPGIAGTADVYYKQIMSLCMKGYRVISIDVPQVWNHHEWIHSFEKFLDSMNIHHVHIYGTSLGGFLAQIFAEHRPRRVKSLVLSNTFLETHKFAAAMPWSPVVNWTPSFLLKRYLLTGIRDGPHEPFIADSVDFVVGQVETLSRDDLSSRLMLNVNVASVGSLMLPDSLITIMDTNDYSAVPQQLKEQLNERYPGARRAVLKTGGDFPFLSRPDEVNLYLQSQGQTWSKALPEMAALGVQRIKKMEGTALIIVVETMATMVQVAVIMTGGIVHQNHTIPTSQYQLAQCLPILY</sequence>
<dbReference type="EnsemblPlants" id="Zm00001eb026990_T003">
    <property type="protein sequence ID" value="Zm00001eb026990_P003"/>
    <property type="gene ID" value="Zm00001eb026990"/>
</dbReference>
<feature type="domain" description="AB hydrolase-1" evidence="4">
    <location>
        <begin position="44"/>
        <end position="142"/>
    </location>
</feature>
<keyword evidence="6" id="KW-1185">Reference proteome</keyword>
<dbReference type="PANTHER" id="PTHR15913">
    <property type="entry name" value="ACID CLUSTER PROTEIN 33"/>
    <property type="match status" value="1"/>
</dbReference>
<dbReference type="Gramene" id="Zm00001eb026990_T003">
    <property type="protein sequence ID" value="Zm00001eb026990_P003"/>
    <property type="gene ID" value="Zm00001eb026990"/>
</dbReference>
<dbReference type="SUPFAM" id="SSF53474">
    <property type="entry name" value="alpha/beta-Hydrolases"/>
    <property type="match status" value="1"/>
</dbReference>
<reference evidence="6" key="1">
    <citation type="submission" date="2015-12" db="EMBL/GenBank/DDBJ databases">
        <title>Update maize B73 reference genome by single molecule sequencing technologies.</title>
        <authorList>
            <consortium name="Maize Genome Sequencing Project"/>
            <person name="Ware D."/>
        </authorList>
    </citation>
    <scope>NUCLEOTIDE SEQUENCE [LARGE SCALE GENOMIC DNA]</scope>
    <source>
        <strain evidence="6">cv. B73</strain>
    </source>
</reference>
<evidence type="ECO:0000256" key="3">
    <source>
        <dbReference type="ARBA" id="ARBA00022490"/>
    </source>
</evidence>
<evidence type="ECO:0007829" key="7">
    <source>
        <dbReference type="PeptideAtlas" id="A0A804LPU4"/>
    </source>
</evidence>
<dbReference type="InterPro" id="IPR000073">
    <property type="entry name" value="AB_hydrolase_1"/>
</dbReference>
<accession>A0A804LPU4</accession>
<comment type="subcellular location">
    <subcellularLocation>
        <location evidence="1">Cytoplasm</location>
    </subcellularLocation>
</comment>
<dbReference type="Gene3D" id="3.40.50.1820">
    <property type="entry name" value="alpha/beta hydrolase"/>
    <property type="match status" value="1"/>
</dbReference>
<protein>
    <recommendedName>
        <fullName evidence="2">Maspardin</fullName>
    </recommendedName>
</protein>
<dbReference type="InterPro" id="IPR029058">
    <property type="entry name" value="AB_hydrolase_fold"/>
</dbReference>
<dbReference type="Proteomes" id="UP000007305">
    <property type="component" value="Chromosome 1"/>
</dbReference>
<proteinExistence type="evidence at protein level"/>
<dbReference type="Pfam" id="PF00561">
    <property type="entry name" value="Abhydrolase_1"/>
    <property type="match status" value="1"/>
</dbReference>
<gene>
    <name evidence="5" type="primary">LOC100284261</name>
</gene>
<evidence type="ECO:0000313" key="6">
    <source>
        <dbReference type="Proteomes" id="UP000007305"/>
    </source>
</evidence>
<keyword evidence="7" id="KW-1267">Proteomics identification</keyword>
<dbReference type="InterPro" id="IPR026151">
    <property type="entry name" value="Maspardin"/>
</dbReference>
<organism evidence="5 6">
    <name type="scientific">Zea mays</name>
    <name type="common">Maize</name>
    <dbReference type="NCBI Taxonomy" id="4577"/>
    <lineage>
        <taxon>Eukaryota</taxon>
        <taxon>Viridiplantae</taxon>
        <taxon>Streptophyta</taxon>
        <taxon>Embryophyta</taxon>
        <taxon>Tracheophyta</taxon>
        <taxon>Spermatophyta</taxon>
        <taxon>Magnoliopsida</taxon>
        <taxon>Liliopsida</taxon>
        <taxon>Poales</taxon>
        <taxon>Poaceae</taxon>
        <taxon>PACMAD clade</taxon>
        <taxon>Panicoideae</taxon>
        <taxon>Andropogonodae</taxon>
        <taxon>Andropogoneae</taxon>
        <taxon>Tripsacinae</taxon>
        <taxon>Zea</taxon>
    </lineage>
</organism>